<gene>
    <name evidence="1" type="ORF">EXN68_05325</name>
</gene>
<accession>A0A546XQQ6</accession>
<dbReference type="EMBL" id="SGNY01000001">
    <property type="protein sequence ID" value="TRB03064.1"/>
    <property type="molecule type" value="Genomic_DNA"/>
</dbReference>
<organism evidence="1 2">
    <name type="scientific">Rhizobium rhizogenes</name>
    <name type="common">Agrobacterium rhizogenes</name>
    <dbReference type="NCBI Taxonomy" id="359"/>
    <lineage>
        <taxon>Bacteria</taxon>
        <taxon>Pseudomonadati</taxon>
        <taxon>Pseudomonadota</taxon>
        <taxon>Alphaproteobacteria</taxon>
        <taxon>Hyphomicrobiales</taxon>
        <taxon>Rhizobiaceae</taxon>
        <taxon>Rhizobium/Agrobacterium group</taxon>
        <taxon>Rhizobium</taxon>
    </lineage>
</organism>
<dbReference type="AlphaFoldDB" id="A0A546XQQ6"/>
<protein>
    <submittedName>
        <fullName evidence="1">Uncharacterized protein</fullName>
    </submittedName>
</protein>
<comment type="caution">
    <text evidence="1">The sequence shown here is derived from an EMBL/GenBank/DDBJ whole genome shotgun (WGS) entry which is preliminary data.</text>
</comment>
<proteinExistence type="predicted"/>
<name>A0A546XQQ6_RHIRH</name>
<reference evidence="1 2" key="1">
    <citation type="journal article" date="2019" name="Appl. Microbiol. Biotechnol.">
        <title>Differential efficiency of wild type rhizogenic strains for rol gene transformation of plants.</title>
        <authorList>
            <person name="Desmet S."/>
            <person name="De Keyser E."/>
            <person name="Van Vaerenbergh J."/>
            <person name="Baeyen S."/>
            <person name="Van Huylenbroeck J."/>
            <person name="Geelen D."/>
            <person name="Dhooghe E."/>
        </authorList>
    </citation>
    <scope>NUCLEOTIDE SEQUENCE [LARGE SCALE GENOMIC DNA]</scope>
    <source>
        <strain evidence="1 2">GBBC3284</strain>
    </source>
</reference>
<dbReference type="Proteomes" id="UP000315434">
    <property type="component" value="Unassembled WGS sequence"/>
</dbReference>
<evidence type="ECO:0000313" key="1">
    <source>
        <dbReference type="EMBL" id="TRB03064.1"/>
    </source>
</evidence>
<dbReference type="OrthoDB" id="7605239at2"/>
<dbReference type="RefSeq" id="WP_142839886.1">
    <property type="nucleotide sequence ID" value="NZ_SGNY01000001.1"/>
</dbReference>
<evidence type="ECO:0000313" key="2">
    <source>
        <dbReference type="Proteomes" id="UP000315434"/>
    </source>
</evidence>
<sequence length="131" mass="14005">MSTLPGILGDIADIAGATVALEIAQSHGGTRVSIPPRAEPDHWLTTLVGLETADKICRGLATLDAEGRLKGISKEVVPLGPVSVMRNARRKARQALAEGKSAREAARLAGLHERTIWRMKAEEDDGQDSLF</sequence>